<dbReference type="SUPFAM" id="SSF81301">
    <property type="entry name" value="Nucleotidyltransferase"/>
    <property type="match status" value="1"/>
</dbReference>
<dbReference type="EMBL" id="QROO01000012">
    <property type="protein sequence ID" value="RHL37905.1"/>
    <property type="molecule type" value="Genomic_DNA"/>
</dbReference>
<dbReference type="PANTHER" id="PTHR33933">
    <property type="entry name" value="NUCLEOTIDYLTRANSFERASE"/>
    <property type="match status" value="1"/>
</dbReference>
<accession>A0A1Y4V8Q0</accession>
<dbReference type="Proteomes" id="UP000327007">
    <property type="component" value="Unassembled WGS sequence"/>
</dbReference>
<dbReference type="Gene3D" id="3.30.460.10">
    <property type="entry name" value="Beta Polymerase, domain 2"/>
    <property type="match status" value="1"/>
</dbReference>
<name>A0A1Y4V8Q0_9BACE</name>
<dbReference type="PANTHER" id="PTHR33933:SF1">
    <property type="entry name" value="PROTEIN ADENYLYLTRANSFERASE MNTA-RELATED"/>
    <property type="match status" value="1"/>
</dbReference>
<evidence type="ECO:0000313" key="4">
    <source>
        <dbReference type="EMBL" id="RHL37905.1"/>
    </source>
</evidence>
<protein>
    <submittedName>
        <fullName evidence="4">Nucleotidyltransferase domain-containing protein</fullName>
    </submittedName>
</protein>
<organism evidence="4 5">
    <name type="scientific">Bacteroides xylanisolvens</name>
    <dbReference type="NCBI Taxonomy" id="371601"/>
    <lineage>
        <taxon>Bacteria</taxon>
        <taxon>Pseudomonadati</taxon>
        <taxon>Bacteroidota</taxon>
        <taxon>Bacteroidia</taxon>
        <taxon>Bacteroidales</taxon>
        <taxon>Bacteroidaceae</taxon>
        <taxon>Bacteroides</taxon>
    </lineage>
</organism>
<dbReference type="Pfam" id="PF18765">
    <property type="entry name" value="Polbeta"/>
    <property type="match status" value="1"/>
</dbReference>
<feature type="domain" description="Polymerase beta nucleotidyltransferase" evidence="1">
    <location>
        <begin position="9"/>
        <end position="69"/>
    </location>
</feature>
<dbReference type="InterPro" id="IPR052548">
    <property type="entry name" value="Type_VII_TA_antitoxin"/>
</dbReference>
<dbReference type="AlphaFoldDB" id="A0A1Y4V8Q0"/>
<evidence type="ECO:0000313" key="3">
    <source>
        <dbReference type="EMBL" id="KAB6140361.1"/>
    </source>
</evidence>
<dbReference type="InterPro" id="IPR041633">
    <property type="entry name" value="Polbeta"/>
</dbReference>
<comment type="caution">
    <text evidence="4">The sequence shown here is derived from an EMBL/GenBank/DDBJ whole genome shotgun (WGS) entry which is preliminary data.</text>
</comment>
<sequence length="103" mass="11599">MKRTKIIKAIQKALQGMTPIVEVKLYGSEARGDARPDSDIDLLILVDKDDISTEDELNITDPLYKIELETGILINPFILPKKIWGKVVTPFYENVMKEGVALL</sequence>
<keyword evidence="4" id="KW-0808">Transferase</keyword>
<dbReference type="EMBL" id="WDED01000056">
    <property type="protein sequence ID" value="KAB6140361.1"/>
    <property type="molecule type" value="Genomic_DNA"/>
</dbReference>
<dbReference type="EMBL" id="VYQC01000012">
    <property type="protein sequence ID" value="KAA9043086.1"/>
    <property type="molecule type" value="Genomic_DNA"/>
</dbReference>
<evidence type="ECO:0000313" key="7">
    <source>
        <dbReference type="Proteomes" id="UP000434604"/>
    </source>
</evidence>
<reference evidence="6" key="1">
    <citation type="journal article" date="2018" name="J. Anim. Genet.">
        <title>Acquired interbacterial defense systems protect against interspecies antagonism in the human gut microbiome.</title>
        <authorList>
            <person name="Ross B.D."/>
            <person name="Verster A.J."/>
            <person name="Radey M.C."/>
            <person name="Schmidtke D.T."/>
            <person name="Pope C.E."/>
            <person name="Hoffman L.R."/>
            <person name="Hajjar A."/>
            <person name="Peterson S.B."/>
            <person name="Borenstein E."/>
            <person name="Mougous J."/>
        </authorList>
    </citation>
    <scope>NUCLEOTIDE SEQUENCE [LARGE SCALE GENOMIC DNA]</scope>
    <source>
        <strain evidence="6">H204</strain>
    </source>
</reference>
<evidence type="ECO:0000313" key="5">
    <source>
        <dbReference type="Proteomes" id="UP000284495"/>
    </source>
</evidence>
<dbReference type="RefSeq" id="WP_087323181.1">
    <property type="nucleotide sequence ID" value="NZ_AP031409.1"/>
</dbReference>
<proteinExistence type="predicted"/>
<dbReference type="GO" id="GO:0016740">
    <property type="term" value="F:transferase activity"/>
    <property type="evidence" value="ECO:0007669"/>
    <property type="project" value="UniProtKB-KW"/>
</dbReference>
<evidence type="ECO:0000313" key="6">
    <source>
        <dbReference type="Proteomes" id="UP000327007"/>
    </source>
</evidence>
<dbReference type="Proteomes" id="UP000434604">
    <property type="component" value="Unassembled WGS sequence"/>
</dbReference>
<gene>
    <name evidence="4" type="ORF">DW027_11235</name>
    <name evidence="2" type="ORF">F6S82_18680</name>
    <name evidence="3" type="ORF">GA398_23845</name>
</gene>
<evidence type="ECO:0000259" key="1">
    <source>
        <dbReference type="Pfam" id="PF18765"/>
    </source>
</evidence>
<reference evidence="2" key="5">
    <citation type="submission" date="2019-09" db="EMBL/GenBank/DDBJ databases">
        <authorList>
            <person name="Ross B.D."/>
            <person name="Verster A.J."/>
            <person name="Radey M.C."/>
            <person name="Schmidtke D.T."/>
            <person name="Pope C.E."/>
            <person name="Hoffman L.R."/>
            <person name="Hajjar A.M."/>
            <person name="Peterson S.B."/>
            <person name="Borenstein E."/>
            <person name="Mougous J.D."/>
        </authorList>
    </citation>
    <scope>NUCLEOTIDE SEQUENCE</scope>
    <source>
        <strain evidence="2">H204</strain>
    </source>
</reference>
<reference evidence="4 5" key="2">
    <citation type="submission" date="2018-08" db="EMBL/GenBank/DDBJ databases">
        <title>A genome reference for cultivated species of the human gut microbiota.</title>
        <authorList>
            <person name="Zou Y."/>
            <person name="Xue W."/>
            <person name="Luo G."/>
        </authorList>
    </citation>
    <scope>NUCLEOTIDE SEQUENCE [LARGE SCALE GENOMIC DNA]</scope>
    <source>
        <strain evidence="4 5">AF38-2</strain>
    </source>
</reference>
<dbReference type="CDD" id="cd05403">
    <property type="entry name" value="NT_KNTase_like"/>
    <property type="match status" value="1"/>
</dbReference>
<reference evidence="3 7" key="4">
    <citation type="journal article" date="2019" name="Nat. Med.">
        <title>A library of human gut bacterial isolates paired with longitudinal multiomics data enables mechanistic microbiome research.</title>
        <authorList>
            <person name="Poyet M."/>
            <person name="Groussin M."/>
            <person name="Gibbons S.M."/>
            <person name="Avila-Pacheco J."/>
            <person name="Jiang X."/>
            <person name="Kearney S.M."/>
            <person name="Perrotta A.R."/>
            <person name="Berdy B."/>
            <person name="Zhao S."/>
            <person name="Lieberman T.D."/>
            <person name="Swanson P.K."/>
            <person name="Smith M."/>
            <person name="Roesemann S."/>
            <person name="Alexander J.E."/>
            <person name="Rich S.A."/>
            <person name="Livny J."/>
            <person name="Vlamakis H."/>
            <person name="Clish C."/>
            <person name="Bullock K."/>
            <person name="Deik A."/>
            <person name="Scott J."/>
            <person name="Pierce K.A."/>
            <person name="Xavier R.J."/>
            <person name="Alm E.J."/>
        </authorList>
    </citation>
    <scope>NUCLEOTIDE SEQUENCE [LARGE SCALE GENOMIC DNA]</scope>
    <source>
        <strain evidence="3 7">BIOML-A58</strain>
    </source>
</reference>
<dbReference type="InterPro" id="IPR043519">
    <property type="entry name" value="NT_sf"/>
</dbReference>
<reference evidence="2" key="3">
    <citation type="journal article" date="2019" name="bioRxiv">
        <title>Acquired interbacterial defense systems protect against interspecies antagonism in the human gut microbiome.</title>
        <authorList>
            <person name="Ross B.D."/>
            <person name="Verster A.J."/>
            <person name="Radey M.C."/>
            <person name="Schmidtke D.T."/>
            <person name="Pope C.E."/>
            <person name="Hoffman L.R."/>
            <person name="Hajjar A.M."/>
            <person name="Peterson S.B."/>
            <person name="Borenstein E."/>
            <person name="Mougous J.D."/>
        </authorList>
    </citation>
    <scope>NUCLEOTIDE SEQUENCE</scope>
    <source>
        <strain evidence="2">H204</strain>
    </source>
</reference>
<evidence type="ECO:0000313" key="2">
    <source>
        <dbReference type="EMBL" id="KAA9043086.1"/>
    </source>
</evidence>
<dbReference type="Proteomes" id="UP000284495">
    <property type="component" value="Unassembled WGS sequence"/>
</dbReference>